<feature type="region of interest" description="Disordered" evidence="1">
    <location>
        <begin position="520"/>
        <end position="539"/>
    </location>
</feature>
<keyword evidence="6" id="KW-1185">Reference proteome</keyword>
<dbReference type="Pfam" id="PF25550">
    <property type="entry name" value="DUF7928"/>
    <property type="match status" value="1"/>
</dbReference>
<feature type="transmembrane region" description="Helical" evidence="2">
    <location>
        <begin position="943"/>
        <end position="962"/>
    </location>
</feature>
<feature type="transmembrane region" description="Helical" evidence="2">
    <location>
        <begin position="304"/>
        <end position="325"/>
    </location>
</feature>
<feature type="transmembrane region" description="Helical" evidence="2">
    <location>
        <begin position="909"/>
        <end position="931"/>
    </location>
</feature>
<evidence type="ECO:0000256" key="2">
    <source>
        <dbReference type="SAM" id="Phobius"/>
    </source>
</evidence>
<dbReference type="PANTHER" id="PTHR35408:SF3">
    <property type="entry name" value="GLYCOSYLTRANSFERASE 2-LIKE DOMAIN-CONTAINING PROTEIN"/>
    <property type="match status" value="1"/>
</dbReference>
<dbReference type="SUPFAM" id="SSF53448">
    <property type="entry name" value="Nucleotide-diphospho-sugar transferases"/>
    <property type="match status" value="1"/>
</dbReference>
<feature type="compositionally biased region" description="Polar residues" evidence="1">
    <location>
        <begin position="162"/>
        <end position="171"/>
    </location>
</feature>
<dbReference type="InterPro" id="IPR001173">
    <property type="entry name" value="Glyco_trans_2-like"/>
</dbReference>
<dbReference type="EMBL" id="ML179720">
    <property type="protein sequence ID" value="THU82610.1"/>
    <property type="molecule type" value="Genomic_DNA"/>
</dbReference>
<dbReference type="Gene3D" id="3.90.550.10">
    <property type="entry name" value="Spore Coat Polysaccharide Biosynthesis Protein SpsA, Chain A"/>
    <property type="match status" value="1"/>
</dbReference>
<name>A0A4S8L2J1_DENBC</name>
<protein>
    <submittedName>
        <fullName evidence="5">Uncharacterized protein</fullName>
    </submittedName>
</protein>
<evidence type="ECO:0000259" key="3">
    <source>
        <dbReference type="Pfam" id="PF13632"/>
    </source>
</evidence>
<gene>
    <name evidence="5" type="ORF">K435DRAFT_691190</name>
</gene>
<feature type="domain" description="DUF7928" evidence="4">
    <location>
        <begin position="4"/>
        <end position="158"/>
    </location>
</feature>
<evidence type="ECO:0000313" key="5">
    <source>
        <dbReference type="EMBL" id="THU82610.1"/>
    </source>
</evidence>
<dbReference type="PANTHER" id="PTHR35408">
    <property type="entry name" value="CHROMOSOME 15, WHOLE GENOME SHOTGUN SEQUENCE"/>
    <property type="match status" value="1"/>
</dbReference>
<feature type="transmembrane region" description="Helical" evidence="2">
    <location>
        <begin position="783"/>
        <end position="806"/>
    </location>
</feature>
<feature type="transmembrane region" description="Helical" evidence="2">
    <location>
        <begin position="265"/>
        <end position="284"/>
    </location>
</feature>
<proteinExistence type="predicted"/>
<dbReference type="InterPro" id="IPR029044">
    <property type="entry name" value="Nucleotide-diphossugar_trans"/>
</dbReference>
<dbReference type="InterPro" id="IPR057688">
    <property type="entry name" value="DUF7928"/>
</dbReference>
<feature type="compositionally biased region" description="Polar residues" evidence="1">
    <location>
        <begin position="180"/>
        <end position="199"/>
    </location>
</feature>
<dbReference type="OrthoDB" id="38531at2759"/>
<keyword evidence="2" id="KW-1133">Transmembrane helix</keyword>
<evidence type="ECO:0000256" key="1">
    <source>
        <dbReference type="SAM" id="MobiDB-lite"/>
    </source>
</evidence>
<dbReference type="Pfam" id="PF13632">
    <property type="entry name" value="Glyco_trans_2_3"/>
    <property type="match status" value="1"/>
</dbReference>
<organism evidence="5 6">
    <name type="scientific">Dendrothele bispora (strain CBS 962.96)</name>
    <dbReference type="NCBI Taxonomy" id="1314807"/>
    <lineage>
        <taxon>Eukaryota</taxon>
        <taxon>Fungi</taxon>
        <taxon>Dikarya</taxon>
        <taxon>Basidiomycota</taxon>
        <taxon>Agaricomycotina</taxon>
        <taxon>Agaricomycetes</taxon>
        <taxon>Agaricomycetidae</taxon>
        <taxon>Agaricales</taxon>
        <taxon>Agaricales incertae sedis</taxon>
        <taxon>Dendrothele</taxon>
    </lineage>
</organism>
<dbReference type="AlphaFoldDB" id="A0A4S8L2J1"/>
<keyword evidence="2" id="KW-0472">Membrane</keyword>
<evidence type="ECO:0000313" key="6">
    <source>
        <dbReference type="Proteomes" id="UP000297245"/>
    </source>
</evidence>
<keyword evidence="2" id="KW-0812">Transmembrane</keyword>
<sequence>MDFDRYDALLHHIYKHTSDSWLKPHEENLTSGVALRVNDDPVEFRVFPYENISLEPFETAVRRLNPVVAVKIRSAAVHAALSQVPADTDSLYVDVNTRIQILDNMLSLPFADKEQCAAFVRDERVLIVWSSSIDSIIPTCQDFEDRLIKLLWRSRPNPAGSVRSSSFSQPGSLHGHPDDSSASGHSLVRHTSNIGRQSNLPPPPLSYPPGSIAGASEIQRENDRRLAAGLPVAKTVTKRTWYGKKYTETTYESDSEDGSPKPRKAMLYAPLYNGLAAGLSVFFIGNGVRTLVREMLLDGGFVRFALAATIPLLYCVSLFFCLQIVQNVTMAFGPIAHYHENSKYYSAIAPQPSPLTAHIENKLPHVTIQMPVYKESLETVLAPSIASLKRAMQTYARQGGTSAIFVCDDGLRGLSRADRDERISFYRTQGIGWVARPRHGSKKHPKVPTFHRAGRFKKASNMNYGLALSLLAEKHLERLVEARKAQERNSGGGTPGSTTALGNFGIGSGHGRYGVQYMNKDGDDIDTPNSDRPDTPSLGPLGLDALMETEDLEEEALQMAIEEMYEDNSRMFKPWAANGKALRVGEIILIVDSDTVVPEDCLRDAVREMAEDPNVAIIQHESDVMQVAHHYFENGIAYFTRRINRCISLACANGEVAPFVGHNAFLRWKAIQDAAFTDPADGKEKIWSESNVSEDFDMALRLLGRGFIIRWATYSNGGFKEGVSLTCDDELNRWQKYAYGCNELLFNPFIEWPRRGPISKQIHRFIWSPAPLHYKISMLAYMFSYYGIAAAMTTSIINYVLLGFMLPVDGFYLHSFEIWLACTIVFFGSGNIGYTLLEYRLGKKELIWAFLENLKWIPFFFFFFGGLGIPVSVAILAHCFSYDITWSATIKEVERSNFFKEIPKIAKRFWFSMLVSIVVVAGMIIVSTNLVPIEWRIDGSSWAVIFPLSVVTASHILFPIVLNPWLMVFSY</sequence>
<feature type="domain" description="Glycosyltransferase 2-like" evidence="3">
    <location>
        <begin position="587"/>
        <end position="793"/>
    </location>
</feature>
<evidence type="ECO:0000259" key="4">
    <source>
        <dbReference type="Pfam" id="PF25550"/>
    </source>
</evidence>
<feature type="transmembrane region" description="Helical" evidence="2">
    <location>
        <begin position="818"/>
        <end position="837"/>
    </location>
</feature>
<feature type="transmembrane region" description="Helical" evidence="2">
    <location>
        <begin position="857"/>
        <end position="877"/>
    </location>
</feature>
<feature type="region of interest" description="Disordered" evidence="1">
    <location>
        <begin position="157"/>
        <end position="213"/>
    </location>
</feature>
<accession>A0A4S8L2J1</accession>
<dbReference type="Proteomes" id="UP000297245">
    <property type="component" value="Unassembled WGS sequence"/>
</dbReference>
<reference evidence="5 6" key="1">
    <citation type="journal article" date="2019" name="Nat. Ecol. Evol.">
        <title>Megaphylogeny resolves global patterns of mushroom evolution.</title>
        <authorList>
            <person name="Varga T."/>
            <person name="Krizsan K."/>
            <person name="Foldi C."/>
            <person name="Dima B."/>
            <person name="Sanchez-Garcia M."/>
            <person name="Sanchez-Ramirez S."/>
            <person name="Szollosi G.J."/>
            <person name="Szarkandi J.G."/>
            <person name="Papp V."/>
            <person name="Albert L."/>
            <person name="Andreopoulos W."/>
            <person name="Angelini C."/>
            <person name="Antonin V."/>
            <person name="Barry K.W."/>
            <person name="Bougher N.L."/>
            <person name="Buchanan P."/>
            <person name="Buyck B."/>
            <person name="Bense V."/>
            <person name="Catcheside P."/>
            <person name="Chovatia M."/>
            <person name="Cooper J."/>
            <person name="Damon W."/>
            <person name="Desjardin D."/>
            <person name="Finy P."/>
            <person name="Geml J."/>
            <person name="Haridas S."/>
            <person name="Hughes K."/>
            <person name="Justo A."/>
            <person name="Karasinski D."/>
            <person name="Kautmanova I."/>
            <person name="Kiss B."/>
            <person name="Kocsube S."/>
            <person name="Kotiranta H."/>
            <person name="LaButti K.M."/>
            <person name="Lechner B.E."/>
            <person name="Liimatainen K."/>
            <person name="Lipzen A."/>
            <person name="Lukacs Z."/>
            <person name="Mihaltcheva S."/>
            <person name="Morgado L.N."/>
            <person name="Niskanen T."/>
            <person name="Noordeloos M.E."/>
            <person name="Ohm R.A."/>
            <person name="Ortiz-Santana B."/>
            <person name="Ovrebo C."/>
            <person name="Racz N."/>
            <person name="Riley R."/>
            <person name="Savchenko A."/>
            <person name="Shiryaev A."/>
            <person name="Soop K."/>
            <person name="Spirin V."/>
            <person name="Szebenyi C."/>
            <person name="Tomsovsky M."/>
            <person name="Tulloss R.E."/>
            <person name="Uehling J."/>
            <person name="Grigoriev I.V."/>
            <person name="Vagvolgyi C."/>
            <person name="Papp T."/>
            <person name="Martin F.M."/>
            <person name="Miettinen O."/>
            <person name="Hibbett D.S."/>
            <person name="Nagy L.G."/>
        </authorList>
    </citation>
    <scope>NUCLEOTIDE SEQUENCE [LARGE SCALE GENOMIC DNA]</scope>
    <source>
        <strain evidence="5 6">CBS 962.96</strain>
    </source>
</reference>